<evidence type="ECO:0000256" key="1">
    <source>
        <dbReference type="SAM" id="SignalP"/>
    </source>
</evidence>
<accession>A0A5M8PGR9</accession>
<dbReference type="EMBL" id="VXIT01000014">
    <property type="protein sequence ID" value="KAA6408090.1"/>
    <property type="molecule type" value="Genomic_DNA"/>
</dbReference>
<sequence length="234" mass="24644">MLKYLILYKTVAFLVVELCFSLSSIHHSENQTCPPIHLCAFHIPIFGLSYTTHTRLQHDPTSTLPPPTMQTKSLLALLLLSAAPTITASGTTSQTVTKTVTTTVAMSPSQSSAIDSALHSYYTSLTAQKAWTSVTSVLHTALPTSDRTDTLTVFDPAITTQAWYSALPSDETKYIASVINEEQRIMSKGGAAGRPAGVVAAAGAAAVGSPSWRRCCERAWGVVGDVAGGGTGGS</sequence>
<dbReference type="Proteomes" id="UP000324767">
    <property type="component" value="Unassembled WGS sequence"/>
</dbReference>
<organism evidence="2 3">
    <name type="scientific">Lasallia pustulata</name>
    <dbReference type="NCBI Taxonomy" id="136370"/>
    <lineage>
        <taxon>Eukaryota</taxon>
        <taxon>Fungi</taxon>
        <taxon>Dikarya</taxon>
        <taxon>Ascomycota</taxon>
        <taxon>Pezizomycotina</taxon>
        <taxon>Lecanoromycetes</taxon>
        <taxon>OSLEUM clade</taxon>
        <taxon>Umbilicariomycetidae</taxon>
        <taxon>Umbilicariales</taxon>
        <taxon>Umbilicariaceae</taxon>
        <taxon>Lasallia</taxon>
    </lineage>
</organism>
<comment type="caution">
    <text evidence="2">The sequence shown here is derived from an EMBL/GenBank/DDBJ whole genome shotgun (WGS) entry which is preliminary data.</text>
</comment>
<protein>
    <submittedName>
        <fullName evidence="2">Uncharacterized protein</fullName>
    </submittedName>
</protein>
<reference evidence="2 3" key="1">
    <citation type="submission" date="2019-09" db="EMBL/GenBank/DDBJ databases">
        <title>The hologenome of the rock-dwelling lichen Lasallia pustulata.</title>
        <authorList>
            <person name="Greshake Tzovaras B."/>
            <person name="Segers F."/>
            <person name="Bicker A."/>
            <person name="Dal Grande F."/>
            <person name="Otte J."/>
            <person name="Hankeln T."/>
            <person name="Schmitt I."/>
            <person name="Ebersberger I."/>
        </authorList>
    </citation>
    <scope>NUCLEOTIDE SEQUENCE [LARGE SCALE GENOMIC DNA]</scope>
    <source>
        <strain evidence="2">A1-1</strain>
    </source>
</reference>
<evidence type="ECO:0000313" key="3">
    <source>
        <dbReference type="Proteomes" id="UP000324767"/>
    </source>
</evidence>
<dbReference type="AlphaFoldDB" id="A0A5M8PGR9"/>
<keyword evidence="1" id="KW-0732">Signal</keyword>
<feature type="signal peptide" evidence="1">
    <location>
        <begin position="1"/>
        <end position="21"/>
    </location>
</feature>
<feature type="chain" id="PRO_5024371771" evidence="1">
    <location>
        <begin position="22"/>
        <end position="234"/>
    </location>
</feature>
<name>A0A5M8PGR9_9LECA</name>
<dbReference type="OrthoDB" id="5419608at2759"/>
<gene>
    <name evidence="2" type="ORF">FRX48_07831</name>
</gene>
<proteinExistence type="predicted"/>
<evidence type="ECO:0000313" key="2">
    <source>
        <dbReference type="EMBL" id="KAA6408090.1"/>
    </source>
</evidence>